<dbReference type="EMBL" id="AMQQ01000021">
    <property type="protein sequence ID" value="EKJ95127.1"/>
    <property type="molecule type" value="Genomic_DNA"/>
</dbReference>
<name>A0ABN0HKW6_RHILU</name>
<keyword evidence="2" id="KW-1185">Reference proteome</keyword>
<reference evidence="1 2" key="1">
    <citation type="journal article" date="2013" name="Genome Announc.">
        <title>Genome Sequence of Rhizobium lupini HPC(L) Isolated from Saline Desert Soil, Kutch (Gujarat).</title>
        <authorList>
            <person name="Agarwal L."/>
            <person name="Purohit H.J."/>
        </authorList>
    </citation>
    <scope>NUCLEOTIDE SEQUENCE [LARGE SCALE GENOMIC DNA]</scope>
    <source>
        <strain evidence="2">HPC(L)</strain>
    </source>
</reference>
<evidence type="ECO:0000313" key="2">
    <source>
        <dbReference type="Proteomes" id="UP000017668"/>
    </source>
</evidence>
<evidence type="ECO:0000313" key="1">
    <source>
        <dbReference type="EMBL" id="EKJ95127.1"/>
    </source>
</evidence>
<comment type="caution">
    <text evidence="1">The sequence shown here is derived from an EMBL/GenBank/DDBJ whole genome shotgun (WGS) entry which is preliminary data.</text>
</comment>
<accession>A0ABN0HKW6</accession>
<proteinExistence type="predicted"/>
<organism evidence="1 2">
    <name type="scientific">Bradyrhizobium lupini HPC(L)</name>
    <dbReference type="NCBI Taxonomy" id="1229491"/>
    <lineage>
        <taxon>Bacteria</taxon>
        <taxon>Pseudomonadati</taxon>
        <taxon>Pseudomonadota</taxon>
        <taxon>Alphaproteobacteria</taxon>
        <taxon>Hyphomicrobiales</taxon>
        <taxon>Nitrobacteraceae</taxon>
        <taxon>Bradyrhizobium</taxon>
    </lineage>
</organism>
<sequence length="79" mass="9294">MVDAFLTFVEKIRILCARAFFACKYEGPRFKVLLTISVNHLAALRFPTQRFFWLKRWSRAFPGIASRKGFVVMTYEVTQ</sequence>
<gene>
    <name evidence="1" type="ORF">C241_15253</name>
</gene>
<dbReference type="Proteomes" id="UP000017668">
    <property type="component" value="Unassembled WGS sequence"/>
</dbReference>
<protein>
    <submittedName>
        <fullName evidence="1">Uncharacterized protein</fullName>
    </submittedName>
</protein>